<sequence length="62" mass="6938">SLTSILGINGPLRIRPHNDTSIQKAHAILRRVESPEDSNGDGKESNTVYFRIFAHKNINLKP</sequence>
<feature type="non-terminal residue" evidence="1">
    <location>
        <position position="1"/>
    </location>
</feature>
<proteinExistence type="predicted"/>
<reference evidence="1" key="1">
    <citation type="submission" date="2023-03" db="EMBL/GenBank/DDBJ databases">
        <title>Massive genome expansion in bonnet fungi (Mycena s.s.) driven by repeated elements and novel gene families across ecological guilds.</title>
        <authorList>
            <consortium name="Lawrence Berkeley National Laboratory"/>
            <person name="Harder C.B."/>
            <person name="Miyauchi S."/>
            <person name="Viragh M."/>
            <person name="Kuo A."/>
            <person name="Thoen E."/>
            <person name="Andreopoulos B."/>
            <person name="Lu D."/>
            <person name="Skrede I."/>
            <person name="Drula E."/>
            <person name="Henrissat B."/>
            <person name="Morin E."/>
            <person name="Kohler A."/>
            <person name="Barry K."/>
            <person name="LaButti K."/>
            <person name="Morin E."/>
            <person name="Salamov A."/>
            <person name="Lipzen A."/>
            <person name="Mereny Z."/>
            <person name="Hegedus B."/>
            <person name="Baldrian P."/>
            <person name="Stursova M."/>
            <person name="Weitz H."/>
            <person name="Taylor A."/>
            <person name="Grigoriev I.V."/>
            <person name="Nagy L.G."/>
            <person name="Martin F."/>
            <person name="Kauserud H."/>
        </authorList>
    </citation>
    <scope>NUCLEOTIDE SEQUENCE</scope>
    <source>
        <strain evidence="1">CBHHK182m</strain>
    </source>
</reference>
<protein>
    <submittedName>
        <fullName evidence="1">Uncharacterized protein</fullName>
    </submittedName>
</protein>
<evidence type="ECO:0000313" key="1">
    <source>
        <dbReference type="EMBL" id="KAJ7771543.1"/>
    </source>
</evidence>
<gene>
    <name evidence="1" type="ORF">B0H16DRAFT_1213910</name>
</gene>
<dbReference type="AlphaFoldDB" id="A0AAD7JXK2"/>
<dbReference type="EMBL" id="JARKIB010000015">
    <property type="protein sequence ID" value="KAJ7771543.1"/>
    <property type="molecule type" value="Genomic_DNA"/>
</dbReference>
<dbReference type="Proteomes" id="UP001215598">
    <property type="component" value="Unassembled WGS sequence"/>
</dbReference>
<comment type="caution">
    <text evidence="1">The sequence shown here is derived from an EMBL/GenBank/DDBJ whole genome shotgun (WGS) entry which is preliminary data.</text>
</comment>
<feature type="non-terminal residue" evidence="1">
    <location>
        <position position="62"/>
    </location>
</feature>
<evidence type="ECO:0000313" key="2">
    <source>
        <dbReference type="Proteomes" id="UP001215598"/>
    </source>
</evidence>
<organism evidence="1 2">
    <name type="scientific">Mycena metata</name>
    <dbReference type="NCBI Taxonomy" id="1033252"/>
    <lineage>
        <taxon>Eukaryota</taxon>
        <taxon>Fungi</taxon>
        <taxon>Dikarya</taxon>
        <taxon>Basidiomycota</taxon>
        <taxon>Agaricomycotina</taxon>
        <taxon>Agaricomycetes</taxon>
        <taxon>Agaricomycetidae</taxon>
        <taxon>Agaricales</taxon>
        <taxon>Marasmiineae</taxon>
        <taxon>Mycenaceae</taxon>
        <taxon>Mycena</taxon>
    </lineage>
</organism>
<name>A0AAD7JXK2_9AGAR</name>
<keyword evidence="2" id="KW-1185">Reference proteome</keyword>
<accession>A0AAD7JXK2</accession>